<protein>
    <submittedName>
        <fullName evidence="1">Uncharacterized protein</fullName>
    </submittedName>
</protein>
<accession>A0A1W1W7G3</accession>
<proteinExistence type="predicted"/>
<organism evidence="1 2">
    <name type="scientific">Sulfobacillus thermosulfidooxidans (strain DSM 9293 / VKM B-1269 / AT-1)</name>
    <dbReference type="NCBI Taxonomy" id="929705"/>
    <lineage>
        <taxon>Bacteria</taxon>
        <taxon>Bacillati</taxon>
        <taxon>Bacillota</taxon>
        <taxon>Clostridia</taxon>
        <taxon>Eubacteriales</taxon>
        <taxon>Clostridiales Family XVII. Incertae Sedis</taxon>
        <taxon>Sulfobacillus</taxon>
    </lineage>
</organism>
<evidence type="ECO:0000313" key="1">
    <source>
        <dbReference type="EMBL" id="SMC02241.1"/>
    </source>
</evidence>
<sequence length="218" mass="25784">MTRRNIAFKPRGIWRKLLWKRDRYPTILASQWDHLFISSLDDDQCMMCVGQQRGLATHFQEVMMRSSAYDGNKKDGTLCPRHIMDLCQWADSLSPDTMNHNCPHVLAAVRLGEYASCSACEFEKALILRFSRYLVQMARARQALRFSVCYAHYQGLVEIKGWWKPFFPKEWQRKRWWHTWLTRYCRVMVTHGQFLSPSLADALMACQETKENLRIPLM</sequence>
<name>A0A1W1W7G3_SULTA</name>
<keyword evidence="2" id="KW-1185">Reference proteome</keyword>
<evidence type="ECO:0000313" key="2">
    <source>
        <dbReference type="Proteomes" id="UP000192660"/>
    </source>
</evidence>
<gene>
    <name evidence="1" type="ORF">SAMN00768000_0460</name>
</gene>
<dbReference type="AlphaFoldDB" id="A0A1W1W7G3"/>
<dbReference type="EMBL" id="FWWY01000001">
    <property type="protein sequence ID" value="SMC02241.1"/>
    <property type="molecule type" value="Genomic_DNA"/>
</dbReference>
<reference evidence="2" key="1">
    <citation type="submission" date="2017-04" db="EMBL/GenBank/DDBJ databases">
        <authorList>
            <person name="Varghese N."/>
            <person name="Submissions S."/>
        </authorList>
    </citation>
    <scope>NUCLEOTIDE SEQUENCE [LARGE SCALE GENOMIC DNA]</scope>
    <source>
        <strain evidence="2">DSM 9293</strain>
    </source>
</reference>
<dbReference type="Proteomes" id="UP000192660">
    <property type="component" value="Unassembled WGS sequence"/>
</dbReference>